<evidence type="ECO:0000313" key="1">
    <source>
        <dbReference type="EMBL" id="TDZ74183.1"/>
    </source>
</evidence>
<comment type="caution">
    <text evidence="1">The sequence shown here is derived from an EMBL/GenBank/DDBJ whole genome shotgun (WGS) entry which is preliminary data.</text>
</comment>
<accession>A0A4R8RUT0</accession>
<sequence>MGAWEQLGQDVHLNGQRCTVSRIHPIPIHHCTVEWGLLLDAHVRLNKIPPSPPVSCSKVVGGRDRARLYGVQHLTWERRLRPSDSETYVICPVSSKDLDADAK</sequence>
<protein>
    <submittedName>
        <fullName evidence="1">Uncharacterized protein</fullName>
    </submittedName>
</protein>
<name>A0A4R8RUT0_COLTR</name>
<evidence type="ECO:0000313" key="2">
    <source>
        <dbReference type="Proteomes" id="UP000295703"/>
    </source>
</evidence>
<reference evidence="1 2" key="1">
    <citation type="submission" date="2018-12" db="EMBL/GenBank/DDBJ databases">
        <title>Genome sequence and assembly of Colletotrichum trifolii.</title>
        <authorList>
            <person name="Gan P."/>
            <person name="Shirasu K."/>
        </authorList>
    </citation>
    <scope>NUCLEOTIDE SEQUENCE [LARGE SCALE GENOMIC DNA]</scope>
    <source>
        <strain evidence="1 2">543-2</strain>
    </source>
</reference>
<organism evidence="1 2">
    <name type="scientific">Colletotrichum trifolii</name>
    <dbReference type="NCBI Taxonomy" id="5466"/>
    <lineage>
        <taxon>Eukaryota</taxon>
        <taxon>Fungi</taxon>
        <taxon>Dikarya</taxon>
        <taxon>Ascomycota</taxon>
        <taxon>Pezizomycotina</taxon>
        <taxon>Sordariomycetes</taxon>
        <taxon>Hypocreomycetidae</taxon>
        <taxon>Glomerellales</taxon>
        <taxon>Glomerellaceae</taxon>
        <taxon>Colletotrichum</taxon>
        <taxon>Colletotrichum orbiculare species complex</taxon>
    </lineage>
</organism>
<dbReference type="AlphaFoldDB" id="A0A4R8RUT0"/>
<proteinExistence type="predicted"/>
<dbReference type="EMBL" id="RYZW01000005">
    <property type="protein sequence ID" value="TDZ74183.1"/>
    <property type="molecule type" value="Genomic_DNA"/>
</dbReference>
<gene>
    <name evidence="1" type="ORF">CTRI78_v001011</name>
</gene>
<dbReference type="Proteomes" id="UP000295703">
    <property type="component" value="Unassembled WGS sequence"/>
</dbReference>
<keyword evidence="2" id="KW-1185">Reference proteome</keyword>